<name>A0ABR2H9W2_9EUKA</name>
<sequence>MSLWDHPIKAVIFDCDGTILDTNKIYFQANGAVTGREYPPELSKQTNGRGEKDVSRIIVDYYHLPMTPQEFIAKRNVILTKTLPNCQIIPHVDDLIKKIKKMGLKMAVATSCVRHFHELKTSNHKDLFSLFDCDICGDEVNQAKPHPDIFLNAATRLGNFKSENTLVIEDAAAGVKAANNAGMPVVVLHKNDADFHTHLDEFGAKPTIIIESFDNFDFSLFNWES</sequence>
<dbReference type="SFLD" id="SFLDG01129">
    <property type="entry name" value="C1.5:_HAD__Beta-PGM__Phosphata"/>
    <property type="match status" value="1"/>
</dbReference>
<dbReference type="InterPro" id="IPR023214">
    <property type="entry name" value="HAD_sf"/>
</dbReference>
<dbReference type="InterPro" id="IPR006439">
    <property type="entry name" value="HAD-SF_hydro_IA"/>
</dbReference>
<evidence type="ECO:0000313" key="2">
    <source>
        <dbReference type="Proteomes" id="UP001470230"/>
    </source>
</evidence>
<dbReference type="Gene3D" id="3.40.50.1000">
    <property type="entry name" value="HAD superfamily/HAD-like"/>
    <property type="match status" value="1"/>
</dbReference>
<dbReference type="Gene3D" id="1.10.150.240">
    <property type="entry name" value="Putative phosphatase, domain 2"/>
    <property type="match status" value="1"/>
</dbReference>
<dbReference type="InterPro" id="IPR023198">
    <property type="entry name" value="PGP-like_dom2"/>
</dbReference>
<dbReference type="NCBIfam" id="TIGR01509">
    <property type="entry name" value="HAD-SF-IA-v3"/>
    <property type="match status" value="1"/>
</dbReference>
<dbReference type="EMBL" id="JAPFFF010000036">
    <property type="protein sequence ID" value="KAK8843021.1"/>
    <property type="molecule type" value="Genomic_DNA"/>
</dbReference>
<dbReference type="InterPro" id="IPR041492">
    <property type="entry name" value="HAD_2"/>
</dbReference>
<proteinExistence type="predicted"/>
<gene>
    <name evidence="1" type="ORF">M9Y10_025209</name>
</gene>
<comment type="caution">
    <text evidence="1">The sequence shown here is derived from an EMBL/GenBank/DDBJ whole genome shotgun (WGS) entry which is preliminary data.</text>
</comment>
<dbReference type="InterPro" id="IPR036412">
    <property type="entry name" value="HAD-like_sf"/>
</dbReference>
<dbReference type="SUPFAM" id="SSF56784">
    <property type="entry name" value="HAD-like"/>
    <property type="match status" value="1"/>
</dbReference>
<dbReference type="Pfam" id="PF13419">
    <property type="entry name" value="HAD_2"/>
    <property type="match status" value="1"/>
</dbReference>
<organism evidence="1 2">
    <name type="scientific">Tritrichomonas musculus</name>
    <dbReference type="NCBI Taxonomy" id="1915356"/>
    <lineage>
        <taxon>Eukaryota</taxon>
        <taxon>Metamonada</taxon>
        <taxon>Parabasalia</taxon>
        <taxon>Tritrichomonadida</taxon>
        <taxon>Tritrichomonadidae</taxon>
        <taxon>Tritrichomonas</taxon>
    </lineage>
</organism>
<evidence type="ECO:0000313" key="1">
    <source>
        <dbReference type="EMBL" id="KAK8843021.1"/>
    </source>
</evidence>
<protein>
    <submittedName>
        <fullName evidence="1">Pseudouridine-5'-phosphatase</fullName>
    </submittedName>
</protein>
<dbReference type="Proteomes" id="UP001470230">
    <property type="component" value="Unassembled WGS sequence"/>
</dbReference>
<reference evidence="1 2" key="1">
    <citation type="submission" date="2024-04" db="EMBL/GenBank/DDBJ databases">
        <title>Tritrichomonas musculus Genome.</title>
        <authorList>
            <person name="Alves-Ferreira E."/>
            <person name="Grigg M."/>
            <person name="Lorenzi H."/>
            <person name="Galac M."/>
        </authorList>
    </citation>
    <scope>NUCLEOTIDE SEQUENCE [LARGE SCALE GENOMIC DNA]</scope>
    <source>
        <strain evidence="1 2">EAF2021</strain>
    </source>
</reference>
<accession>A0ABR2H9W2</accession>
<keyword evidence="2" id="KW-1185">Reference proteome</keyword>
<dbReference type="SFLD" id="SFLDS00003">
    <property type="entry name" value="Haloacid_Dehalogenase"/>
    <property type="match status" value="1"/>
</dbReference>
<dbReference type="PANTHER" id="PTHR18901:SF38">
    <property type="entry name" value="PSEUDOURIDINE-5'-PHOSPHATASE"/>
    <property type="match status" value="1"/>
</dbReference>
<dbReference type="PANTHER" id="PTHR18901">
    <property type="entry name" value="2-DEOXYGLUCOSE-6-PHOSPHATE PHOSPHATASE 2"/>
    <property type="match status" value="1"/>
</dbReference>